<name>A0ABU5ZP86_9BACL</name>
<evidence type="ECO:0000313" key="3">
    <source>
        <dbReference type="Proteomes" id="UP001310386"/>
    </source>
</evidence>
<protein>
    <submittedName>
        <fullName evidence="2">Transposase</fullName>
    </submittedName>
</protein>
<proteinExistence type="predicted"/>
<dbReference type="InterPro" id="IPR012337">
    <property type="entry name" value="RNaseH-like_sf"/>
</dbReference>
<accession>A0ABU5ZP86</accession>
<dbReference type="InterPro" id="IPR002559">
    <property type="entry name" value="Transposase_11"/>
</dbReference>
<dbReference type="RefSeq" id="WP_371756245.1">
    <property type="nucleotide sequence ID" value="NZ_JAYJLD010000120.1"/>
</dbReference>
<comment type="caution">
    <text evidence="2">The sequence shown here is derived from an EMBL/GenBank/DDBJ whole genome shotgun (WGS) entry which is preliminary data.</text>
</comment>
<dbReference type="Proteomes" id="UP001310386">
    <property type="component" value="Unassembled WGS sequence"/>
</dbReference>
<organism evidence="2 3">
    <name type="scientific">Ferviditalea candida</name>
    <dbReference type="NCBI Taxonomy" id="3108399"/>
    <lineage>
        <taxon>Bacteria</taxon>
        <taxon>Bacillati</taxon>
        <taxon>Bacillota</taxon>
        <taxon>Bacilli</taxon>
        <taxon>Bacillales</taxon>
        <taxon>Paenibacillaceae</taxon>
        <taxon>Ferviditalea</taxon>
    </lineage>
</organism>
<feature type="domain" description="Transposase IS4-like" evidence="1">
    <location>
        <begin position="50"/>
        <end position="121"/>
    </location>
</feature>
<dbReference type="Pfam" id="PF01609">
    <property type="entry name" value="DDE_Tnp_1"/>
    <property type="match status" value="1"/>
</dbReference>
<dbReference type="EMBL" id="JAYJLD010000120">
    <property type="protein sequence ID" value="MEB3104122.1"/>
    <property type="molecule type" value="Genomic_DNA"/>
</dbReference>
<dbReference type="InterPro" id="IPR039365">
    <property type="entry name" value="IS701-like"/>
</dbReference>
<sequence>IEELNDTCWQTVTWREGTKGMLTKQFSYIRAYWASGDRIGSEIWLIGERPLPDHEGEHKWYVSSLPLGTALSELASIAHERWHIERFYQDAKTELGLDHYEGRSWVGLHRHLTLVMLAYTWLLLQDSQDTLLNLKAVDCPVMTTNSPCFLDRHSP</sequence>
<keyword evidence="3" id="KW-1185">Reference proteome</keyword>
<evidence type="ECO:0000259" key="1">
    <source>
        <dbReference type="Pfam" id="PF01609"/>
    </source>
</evidence>
<evidence type="ECO:0000313" key="2">
    <source>
        <dbReference type="EMBL" id="MEB3104122.1"/>
    </source>
</evidence>
<dbReference type="PANTHER" id="PTHR33627">
    <property type="entry name" value="TRANSPOSASE"/>
    <property type="match status" value="1"/>
</dbReference>
<reference evidence="2" key="1">
    <citation type="submission" date="2023-12" db="EMBL/GenBank/DDBJ databases">
        <title>Fervidustalea candida gen. nov., sp. nov., a novel member of the family Paenibacillaceae isolated from a geothermal area.</title>
        <authorList>
            <person name="Li W.-J."/>
            <person name="Jiao J.-Y."/>
            <person name="Chen Y."/>
        </authorList>
    </citation>
    <scope>NUCLEOTIDE SEQUENCE</scope>
    <source>
        <strain evidence="2">SYSU GA230002</strain>
    </source>
</reference>
<feature type="non-terminal residue" evidence="2">
    <location>
        <position position="1"/>
    </location>
</feature>
<dbReference type="SUPFAM" id="SSF53098">
    <property type="entry name" value="Ribonuclease H-like"/>
    <property type="match status" value="1"/>
</dbReference>
<dbReference type="PANTHER" id="PTHR33627:SF1">
    <property type="entry name" value="TRANSPOSASE"/>
    <property type="match status" value="1"/>
</dbReference>
<gene>
    <name evidence="2" type="ORF">VF724_21175</name>
</gene>